<dbReference type="RefSeq" id="WP_136694267.1">
    <property type="nucleotide sequence ID" value="NZ_SSHH01000003.1"/>
</dbReference>
<evidence type="ECO:0000313" key="2">
    <source>
        <dbReference type="Proteomes" id="UP000309389"/>
    </source>
</evidence>
<organism evidence="1 2">
    <name type="scientific">Alteraurantiacibacter aquimixticola</name>
    <dbReference type="NCBI Taxonomy" id="2489173"/>
    <lineage>
        <taxon>Bacteria</taxon>
        <taxon>Pseudomonadati</taxon>
        <taxon>Pseudomonadota</taxon>
        <taxon>Alphaproteobacteria</taxon>
        <taxon>Sphingomonadales</taxon>
        <taxon>Erythrobacteraceae</taxon>
        <taxon>Alteraurantiacibacter</taxon>
    </lineage>
</organism>
<keyword evidence="2" id="KW-1185">Reference proteome</keyword>
<comment type="caution">
    <text evidence="1">The sequence shown here is derived from an EMBL/GenBank/DDBJ whole genome shotgun (WGS) entry which is preliminary data.</text>
</comment>
<reference evidence="1 2" key="1">
    <citation type="submission" date="2019-04" db="EMBL/GenBank/DDBJ databases">
        <title>Altererythrobacter aquimixticola sp. nov., isolated from sediment of junction between the ocean and a freshwater spring.</title>
        <authorList>
            <person name="Yoon J.-H."/>
        </authorList>
    </citation>
    <scope>NUCLEOTIDE SEQUENCE [LARGE SCALE GENOMIC DNA]</scope>
    <source>
        <strain evidence="1 2">SSKS-13</strain>
    </source>
</reference>
<dbReference type="OrthoDB" id="7507855at2"/>
<dbReference type="AlphaFoldDB" id="A0A4V4U8G1"/>
<dbReference type="EMBL" id="SSHH01000003">
    <property type="protein sequence ID" value="TIX49790.1"/>
    <property type="molecule type" value="Genomic_DNA"/>
</dbReference>
<proteinExistence type="predicted"/>
<evidence type="ECO:0000313" key="1">
    <source>
        <dbReference type="EMBL" id="TIX49790.1"/>
    </source>
</evidence>
<protein>
    <submittedName>
        <fullName evidence="1">Uncharacterized protein</fullName>
    </submittedName>
</protein>
<accession>A0A4V4U8G1</accession>
<name>A0A4V4U8G1_9SPHN</name>
<sequence length="85" mass="9819">MGTERRDTMHGALVGWHVEDLGQRMVLTVETVSKPPPHHREDVHKHRFVLDRNQSVQLGNYLFEMSGQAPRRGRRKPLLDRLLGA</sequence>
<gene>
    <name evidence="1" type="ORF">E5222_13355</name>
</gene>
<dbReference type="Proteomes" id="UP000309389">
    <property type="component" value="Unassembled WGS sequence"/>
</dbReference>